<dbReference type="PROSITE" id="PS51201">
    <property type="entry name" value="RCK_N"/>
    <property type="match status" value="2"/>
</dbReference>
<protein>
    <submittedName>
        <fullName evidence="9">NAD binding component of K+ transport system (TrkA)</fullName>
    </submittedName>
</protein>
<dbReference type="PROSITE" id="PS51202">
    <property type="entry name" value="RCK_C"/>
    <property type="match status" value="1"/>
</dbReference>
<reference evidence="9" key="1">
    <citation type="journal article" date="2014" name="Genome Biol. Evol.">
        <title>Pangenome evidence for extensive interdomain horizontal transfer affecting lineage core and shell genes in uncultured planktonic thaumarchaeota and euryarchaeota.</title>
        <authorList>
            <person name="Deschamps P."/>
            <person name="Zivanovic Y."/>
            <person name="Moreira D."/>
            <person name="Rodriguez-Valera F."/>
            <person name="Lopez-Garcia P."/>
        </authorList>
    </citation>
    <scope>NUCLEOTIDE SEQUENCE</scope>
</reference>
<dbReference type="GO" id="GO:0015079">
    <property type="term" value="F:potassium ion transmembrane transporter activity"/>
    <property type="evidence" value="ECO:0007669"/>
    <property type="project" value="InterPro"/>
</dbReference>
<dbReference type="PRINTS" id="PR00335">
    <property type="entry name" value="KUPTAKETRKA"/>
</dbReference>
<keyword evidence="4" id="KW-0630">Potassium</keyword>
<evidence type="ECO:0000256" key="3">
    <source>
        <dbReference type="ARBA" id="ARBA00022538"/>
    </source>
</evidence>
<evidence type="ECO:0000256" key="4">
    <source>
        <dbReference type="ARBA" id="ARBA00022958"/>
    </source>
</evidence>
<dbReference type="SUPFAM" id="SSF116726">
    <property type="entry name" value="TrkA C-terminal domain-like"/>
    <property type="match status" value="2"/>
</dbReference>
<evidence type="ECO:0000259" key="7">
    <source>
        <dbReference type="PROSITE" id="PS51201"/>
    </source>
</evidence>
<gene>
    <name evidence="9" type="primary">trkA</name>
</gene>
<feature type="domain" description="RCK C-terminal" evidence="8">
    <location>
        <begin position="385"/>
        <end position="472"/>
    </location>
</feature>
<dbReference type="Gene3D" id="3.40.50.720">
    <property type="entry name" value="NAD(P)-binding Rossmann-like Domain"/>
    <property type="match status" value="2"/>
</dbReference>
<dbReference type="InterPro" id="IPR003148">
    <property type="entry name" value="RCK_N"/>
</dbReference>
<keyword evidence="2" id="KW-0813">Transport</keyword>
<dbReference type="GO" id="GO:0005886">
    <property type="term" value="C:plasma membrane"/>
    <property type="evidence" value="ECO:0007669"/>
    <property type="project" value="InterPro"/>
</dbReference>
<dbReference type="EMBL" id="KF900761">
    <property type="protein sequence ID" value="AIF06162.1"/>
    <property type="molecule type" value="Genomic_DNA"/>
</dbReference>
<dbReference type="PANTHER" id="PTHR43833:SF5">
    <property type="entry name" value="TRK SYSTEM POTASSIUM UPTAKE PROTEIN TRKA"/>
    <property type="match status" value="1"/>
</dbReference>
<keyword evidence="3" id="KW-0633">Potassium transport</keyword>
<dbReference type="InterPro" id="IPR050721">
    <property type="entry name" value="Trk_Ktr_HKT_K-transport"/>
</dbReference>
<feature type="domain" description="RCK N-terminal" evidence="7">
    <location>
        <begin position="244"/>
        <end position="366"/>
    </location>
</feature>
<dbReference type="PANTHER" id="PTHR43833">
    <property type="entry name" value="POTASSIUM CHANNEL PROTEIN 2-RELATED-RELATED"/>
    <property type="match status" value="1"/>
</dbReference>
<dbReference type="Pfam" id="PF02254">
    <property type="entry name" value="TrkA_N"/>
    <property type="match status" value="2"/>
</dbReference>
<proteinExistence type="predicted"/>
<accession>A0A075GV21</accession>
<organism evidence="9">
    <name type="scientific">uncultured marine group II/III euryarchaeote KM3_190_A04</name>
    <dbReference type="NCBI Taxonomy" id="1457959"/>
    <lineage>
        <taxon>Archaea</taxon>
        <taxon>Methanobacteriati</taxon>
        <taxon>Methanobacteriota</taxon>
        <taxon>environmental samples</taxon>
    </lineage>
</organism>
<dbReference type="SUPFAM" id="SSF51735">
    <property type="entry name" value="NAD(P)-binding Rossmann-fold domains"/>
    <property type="match status" value="2"/>
</dbReference>
<comment type="function">
    <text evidence="1">Part of a potassium transport system.</text>
</comment>
<evidence type="ECO:0000256" key="1">
    <source>
        <dbReference type="ARBA" id="ARBA00003660"/>
    </source>
</evidence>
<evidence type="ECO:0000256" key="6">
    <source>
        <dbReference type="ARBA" id="ARBA00023065"/>
    </source>
</evidence>
<dbReference type="Gene3D" id="3.30.70.1450">
    <property type="entry name" value="Regulator of K+ conductance, C-terminal domain"/>
    <property type="match status" value="1"/>
</dbReference>
<dbReference type="InterPro" id="IPR006037">
    <property type="entry name" value="RCK_C"/>
</dbReference>
<name>A0A075GV21_9EURY</name>
<keyword evidence="6" id="KW-0406">Ion transport</keyword>
<sequence>MRVIIAGAGEVGRGVAASLRAEKRQVALIDPDPVAINESQSLDCLLVTGNALSRDSLLRAGINDAEIMVLCTNNDEVNLLGCAFAKRVYSEQVGDRATRGLTTIAKIRDPTLLDKNRGAGPLERWTRADHIVCASDDIVKQLAAGLLAPSLEEILPLGDNAWIAVAEVMQNSALIGKTTGEVADWIVNIPSVYAIRSGDERGALVAGSEVIQEGDKLCFVARSTEEFLTITTGSGLQDPEWPEDPLVAIFGATQFGTKLAGHYLGEGAEVVVIEPDLDAANELVGSRTGNSKRLDVIHGDPQDGELLRELSINSQDIAIAALADDNLNIAISMRAKDKGVPRTGLILKDRALVEAVQRIGLTRPVSRRHVTVISILKSIHMNVPGTYQVIPSLPGIISISASLSAKAEVVGRSISDAESKLGCRIVMVEHEDEDGVTHILNPNEVDTLQIGDKVLLFLRLDDLARLEKALGS</sequence>
<evidence type="ECO:0000256" key="2">
    <source>
        <dbReference type="ARBA" id="ARBA00022448"/>
    </source>
</evidence>
<dbReference type="AlphaFoldDB" id="A0A075GV21"/>
<feature type="domain" description="RCK N-terminal" evidence="7">
    <location>
        <begin position="1"/>
        <end position="132"/>
    </location>
</feature>
<dbReference type="InterPro" id="IPR036291">
    <property type="entry name" value="NAD(P)-bd_dom_sf"/>
</dbReference>
<dbReference type="Pfam" id="PF02080">
    <property type="entry name" value="TrkA_C"/>
    <property type="match status" value="1"/>
</dbReference>
<keyword evidence="5" id="KW-0520">NAD</keyword>
<evidence type="ECO:0000256" key="5">
    <source>
        <dbReference type="ARBA" id="ARBA00023027"/>
    </source>
</evidence>
<evidence type="ECO:0000313" key="9">
    <source>
        <dbReference type="EMBL" id="AIF06162.1"/>
    </source>
</evidence>
<dbReference type="InterPro" id="IPR006036">
    <property type="entry name" value="K_uptake_TrkA"/>
</dbReference>
<dbReference type="InterPro" id="IPR036721">
    <property type="entry name" value="RCK_C_sf"/>
</dbReference>
<evidence type="ECO:0000259" key="8">
    <source>
        <dbReference type="PROSITE" id="PS51202"/>
    </source>
</evidence>